<protein>
    <submittedName>
        <fullName evidence="1">Uncharacterized protein</fullName>
    </submittedName>
</protein>
<dbReference type="InterPro" id="IPR006311">
    <property type="entry name" value="TAT_signal"/>
</dbReference>
<dbReference type="RefSeq" id="WP_202996517.1">
    <property type="nucleotide sequence ID" value="NZ_JAENHO010000012.1"/>
</dbReference>
<sequence length="80" mass="7795">MNRITRRGLIILGTGTAVAGAVLLGAGVGGSAVAGKGATVVAGTNWDSADGWVGTPFAVDAGWAGPTWAGPTANGDIEWT</sequence>
<gene>
    <name evidence="1" type="ORF">JKJ07_36410</name>
</gene>
<evidence type="ECO:0000313" key="1">
    <source>
        <dbReference type="EMBL" id="MBL7259818.1"/>
    </source>
</evidence>
<accession>A0ABS1VZT9</accession>
<reference evidence="1 2" key="1">
    <citation type="submission" date="2021-01" db="EMBL/GenBank/DDBJ databases">
        <title>Actinoplanes sp. nov. LDG1-01 isolated from lichen.</title>
        <authorList>
            <person name="Saeng-In P."/>
            <person name="Phongsopitanun W."/>
            <person name="Kanchanasin P."/>
            <person name="Yuki M."/>
            <person name="Kudo T."/>
            <person name="Ohkuma M."/>
            <person name="Tanasupawat S."/>
        </authorList>
    </citation>
    <scope>NUCLEOTIDE SEQUENCE [LARGE SCALE GENOMIC DNA]</scope>
    <source>
        <strain evidence="1 2">LDG1-01</strain>
    </source>
</reference>
<dbReference type="Proteomes" id="UP000598996">
    <property type="component" value="Unassembled WGS sequence"/>
</dbReference>
<name>A0ABS1VZT9_9ACTN</name>
<comment type="caution">
    <text evidence="1">The sequence shown here is derived from an EMBL/GenBank/DDBJ whole genome shotgun (WGS) entry which is preliminary data.</text>
</comment>
<organism evidence="1 2">
    <name type="scientific">Paractinoplanes lichenicola</name>
    <dbReference type="NCBI Taxonomy" id="2802976"/>
    <lineage>
        <taxon>Bacteria</taxon>
        <taxon>Bacillati</taxon>
        <taxon>Actinomycetota</taxon>
        <taxon>Actinomycetes</taxon>
        <taxon>Micromonosporales</taxon>
        <taxon>Micromonosporaceae</taxon>
        <taxon>Paractinoplanes</taxon>
    </lineage>
</organism>
<keyword evidence="2" id="KW-1185">Reference proteome</keyword>
<dbReference type="EMBL" id="JAENHO010000012">
    <property type="protein sequence ID" value="MBL7259818.1"/>
    <property type="molecule type" value="Genomic_DNA"/>
</dbReference>
<dbReference type="PROSITE" id="PS51318">
    <property type="entry name" value="TAT"/>
    <property type="match status" value="1"/>
</dbReference>
<evidence type="ECO:0000313" key="2">
    <source>
        <dbReference type="Proteomes" id="UP000598996"/>
    </source>
</evidence>
<proteinExistence type="predicted"/>